<evidence type="ECO:0000313" key="2">
    <source>
        <dbReference type="Proteomes" id="UP001214638"/>
    </source>
</evidence>
<dbReference type="GO" id="GO:0016491">
    <property type="term" value="F:oxidoreductase activity"/>
    <property type="evidence" value="ECO:0007669"/>
    <property type="project" value="TreeGrafter"/>
</dbReference>
<dbReference type="InterPro" id="IPR004155">
    <property type="entry name" value="PBS_lyase_HEAT"/>
</dbReference>
<gene>
    <name evidence="1" type="ORF">BdWA1_002324</name>
</gene>
<dbReference type="PANTHER" id="PTHR12697:SF5">
    <property type="entry name" value="DEOXYHYPUSINE HYDROXYLASE"/>
    <property type="match status" value="1"/>
</dbReference>
<dbReference type="RefSeq" id="XP_067802574.1">
    <property type="nucleotide sequence ID" value="XM_067947352.1"/>
</dbReference>
<reference evidence="1" key="1">
    <citation type="journal article" date="2023" name="Nat. Microbiol.">
        <title>Babesia duncani multi-omics identifies virulence factors and drug targets.</title>
        <authorList>
            <person name="Singh P."/>
            <person name="Lonardi S."/>
            <person name="Liang Q."/>
            <person name="Vydyam P."/>
            <person name="Khabirova E."/>
            <person name="Fang T."/>
            <person name="Gihaz S."/>
            <person name="Thekkiniath J."/>
            <person name="Munshi M."/>
            <person name="Abel S."/>
            <person name="Ciampossin L."/>
            <person name="Batugedara G."/>
            <person name="Gupta M."/>
            <person name="Lu X.M."/>
            <person name="Lenz T."/>
            <person name="Chakravarty S."/>
            <person name="Cornillot E."/>
            <person name="Hu Y."/>
            <person name="Ma W."/>
            <person name="Gonzalez L.M."/>
            <person name="Sanchez S."/>
            <person name="Estrada K."/>
            <person name="Sanchez-Flores A."/>
            <person name="Montero E."/>
            <person name="Harb O.S."/>
            <person name="Le Roch K.G."/>
            <person name="Mamoun C.B."/>
        </authorList>
    </citation>
    <scope>NUCLEOTIDE SEQUENCE</scope>
    <source>
        <strain evidence="1">WA1</strain>
    </source>
</reference>
<comment type="caution">
    <text evidence="1">The sequence shown here is derived from an EMBL/GenBank/DDBJ whole genome shotgun (WGS) entry which is preliminary data.</text>
</comment>
<name>A0AAD9UNE1_9APIC</name>
<dbReference type="InterPro" id="IPR016024">
    <property type="entry name" value="ARM-type_fold"/>
</dbReference>
<dbReference type="InterPro" id="IPR011989">
    <property type="entry name" value="ARM-like"/>
</dbReference>
<dbReference type="EMBL" id="JALLKP010000003">
    <property type="protein sequence ID" value="KAK2195731.1"/>
    <property type="molecule type" value="Genomic_DNA"/>
</dbReference>
<dbReference type="SUPFAM" id="SSF48371">
    <property type="entry name" value="ARM repeat"/>
    <property type="match status" value="1"/>
</dbReference>
<dbReference type="AlphaFoldDB" id="A0AAD9UNE1"/>
<organism evidence="1 2">
    <name type="scientific">Babesia duncani</name>
    <dbReference type="NCBI Taxonomy" id="323732"/>
    <lineage>
        <taxon>Eukaryota</taxon>
        <taxon>Sar</taxon>
        <taxon>Alveolata</taxon>
        <taxon>Apicomplexa</taxon>
        <taxon>Aconoidasida</taxon>
        <taxon>Piroplasmida</taxon>
        <taxon>Babesiidae</taxon>
        <taxon>Babesia</taxon>
    </lineage>
</organism>
<dbReference type="GO" id="GO:0016829">
    <property type="term" value="F:lyase activity"/>
    <property type="evidence" value="ECO:0007669"/>
    <property type="project" value="UniProtKB-KW"/>
</dbReference>
<evidence type="ECO:0000313" key="1">
    <source>
        <dbReference type="EMBL" id="KAK2195731.1"/>
    </source>
</evidence>
<dbReference type="Pfam" id="PF13646">
    <property type="entry name" value="HEAT_2"/>
    <property type="match status" value="1"/>
</dbReference>
<keyword evidence="1" id="KW-0456">Lyase</keyword>
<sequence length="132" mass="14627">MDSIEKLVEGFDKLDGFSKPSADILEGILLRNDVKLSTQLRALYYCRDLDIGDCTRILKAALNIHFDTFLRHEIAYVLGQAGCVDAGDVLANLLFDINEDPMVRHEAAEALAALGDTKYIELVKLLSVNVMV</sequence>
<keyword evidence="2" id="KW-1185">Reference proteome</keyword>
<dbReference type="Proteomes" id="UP001214638">
    <property type="component" value="Unassembled WGS sequence"/>
</dbReference>
<proteinExistence type="predicted"/>
<dbReference type="PANTHER" id="PTHR12697">
    <property type="entry name" value="PBS LYASE HEAT-LIKE PROTEIN"/>
    <property type="match status" value="1"/>
</dbReference>
<dbReference type="KEGG" id="bdw:94336622"/>
<dbReference type="SMART" id="SM00567">
    <property type="entry name" value="EZ_HEAT"/>
    <property type="match status" value="2"/>
</dbReference>
<accession>A0AAD9UNE1</accession>
<dbReference type="Gene3D" id="1.25.10.10">
    <property type="entry name" value="Leucine-rich Repeat Variant"/>
    <property type="match status" value="1"/>
</dbReference>
<protein>
    <submittedName>
        <fullName evidence="1">Bifunctional PBS lyase HEAT-like repeat/Armadillo-like helical/Armadillo-type fold</fullName>
    </submittedName>
</protein>
<dbReference type="GeneID" id="94336622"/>